<feature type="region of interest" description="Disordered" evidence="1">
    <location>
        <begin position="395"/>
        <end position="459"/>
    </location>
</feature>
<dbReference type="OrthoDB" id="3231188at2759"/>
<dbReference type="KEGG" id="cput:CONPUDRAFT_150742"/>
<organism evidence="2 3">
    <name type="scientific">Coniophora puteana (strain RWD-64-598)</name>
    <name type="common">Brown rot fungus</name>
    <dbReference type="NCBI Taxonomy" id="741705"/>
    <lineage>
        <taxon>Eukaryota</taxon>
        <taxon>Fungi</taxon>
        <taxon>Dikarya</taxon>
        <taxon>Basidiomycota</taxon>
        <taxon>Agaricomycotina</taxon>
        <taxon>Agaricomycetes</taxon>
        <taxon>Agaricomycetidae</taxon>
        <taxon>Boletales</taxon>
        <taxon>Coniophorineae</taxon>
        <taxon>Coniophoraceae</taxon>
        <taxon>Coniophora</taxon>
    </lineage>
</organism>
<accession>A0A5M3MY21</accession>
<dbReference type="RefSeq" id="XP_007765611.1">
    <property type="nucleotide sequence ID" value="XM_007767421.1"/>
</dbReference>
<keyword evidence="3" id="KW-1185">Reference proteome</keyword>
<protein>
    <submittedName>
        <fullName evidence="2">Uncharacterized protein</fullName>
    </submittedName>
</protein>
<dbReference type="OMA" id="HESEPID"/>
<comment type="caution">
    <text evidence="2">The sequence shown here is derived from an EMBL/GenBank/DDBJ whole genome shotgun (WGS) entry which is preliminary data.</text>
</comment>
<dbReference type="GeneID" id="19202747"/>
<evidence type="ECO:0000313" key="2">
    <source>
        <dbReference type="EMBL" id="EIW83674.1"/>
    </source>
</evidence>
<name>A0A5M3MY21_CONPW</name>
<dbReference type="Pfam" id="PF20414">
    <property type="entry name" value="DUF6698"/>
    <property type="match status" value="1"/>
</dbReference>
<evidence type="ECO:0000313" key="3">
    <source>
        <dbReference type="Proteomes" id="UP000053558"/>
    </source>
</evidence>
<reference evidence="3" key="1">
    <citation type="journal article" date="2012" name="Science">
        <title>The Paleozoic origin of enzymatic lignin decomposition reconstructed from 31 fungal genomes.</title>
        <authorList>
            <person name="Floudas D."/>
            <person name="Binder M."/>
            <person name="Riley R."/>
            <person name="Barry K."/>
            <person name="Blanchette R.A."/>
            <person name="Henrissat B."/>
            <person name="Martinez A.T."/>
            <person name="Otillar R."/>
            <person name="Spatafora J.W."/>
            <person name="Yadav J.S."/>
            <person name="Aerts A."/>
            <person name="Benoit I."/>
            <person name="Boyd A."/>
            <person name="Carlson A."/>
            <person name="Copeland A."/>
            <person name="Coutinho P.M."/>
            <person name="de Vries R.P."/>
            <person name="Ferreira P."/>
            <person name="Findley K."/>
            <person name="Foster B."/>
            <person name="Gaskell J."/>
            <person name="Glotzer D."/>
            <person name="Gorecki P."/>
            <person name="Heitman J."/>
            <person name="Hesse C."/>
            <person name="Hori C."/>
            <person name="Igarashi K."/>
            <person name="Jurgens J.A."/>
            <person name="Kallen N."/>
            <person name="Kersten P."/>
            <person name="Kohler A."/>
            <person name="Kuees U."/>
            <person name="Kumar T.K.A."/>
            <person name="Kuo A."/>
            <person name="LaButti K."/>
            <person name="Larrondo L.F."/>
            <person name="Lindquist E."/>
            <person name="Ling A."/>
            <person name="Lombard V."/>
            <person name="Lucas S."/>
            <person name="Lundell T."/>
            <person name="Martin R."/>
            <person name="McLaughlin D.J."/>
            <person name="Morgenstern I."/>
            <person name="Morin E."/>
            <person name="Murat C."/>
            <person name="Nagy L.G."/>
            <person name="Nolan M."/>
            <person name="Ohm R.A."/>
            <person name="Patyshakuliyeva A."/>
            <person name="Rokas A."/>
            <person name="Ruiz-Duenas F.J."/>
            <person name="Sabat G."/>
            <person name="Salamov A."/>
            <person name="Samejima M."/>
            <person name="Schmutz J."/>
            <person name="Slot J.C."/>
            <person name="St John F."/>
            <person name="Stenlid J."/>
            <person name="Sun H."/>
            <person name="Sun S."/>
            <person name="Syed K."/>
            <person name="Tsang A."/>
            <person name="Wiebenga A."/>
            <person name="Young D."/>
            <person name="Pisabarro A."/>
            <person name="Eastwood D.C."/>
            <person name="Martin F."/>
            <person name="Cullen D."/>
            <person name="Grigoriev I.V."/>
            <person name="Hibbett D.S."/>
        </authorList>
    </citation>
    <scope>NUCLEOTIDE SEQUENCE [LARGE SCALE GENOMIC DNA]</scope>
    <source>
        <strain evidence="3">RWD-64-598 SS2</strain>
    </source>
</reference>
<dbReference type="EMBL" id="JH711575">
    <property type="protein sequence ID" value="EIW83674.1"/>
    <property type="molecule type" value="Genomic_DNA"/>
</dbReference>
<dbReference type="AlphaFoldDB" id="A0A5M3MY21"/>
<dbReference type="InterPro" id="IPR046521">
    <property type="entry name" value="DUF6698"/>
</dbReference>
<dbReference type="Proteomes" id="UP000053558">
    <property type="component" value="Unassembled WGS sequence"/>
</dbReference>
<gene>
    <name evidence="2" type="ORF">CONPUDRAFT_150742</name>
</gene>
<feature type="compositionally biased region" description="Polar residues" evidence="1">
    <location>
        <begin position="440"/>
        <end position="456"/>
    </location>
</feature>
<sequence>MPPRQSPPVEDFSDQIRNIATTTEDKDAEEREHLSIMQVNAATARESELRTGFTRLQTKYVALRTKCKAMDRELYLLRMAAADGSITMTEASLGELSKGGGRKYFVLVRLWVPDRVFPLPENIEFIDPNDPSRWQTKDMELLGHITDLFGVLDERLREAALEFPLFAQQFCAGVEAERRTCVSTIKDNIAAILSDFITLDPITAGNSSLLMAHPGIVALRRNPTEPDVEYPKYSSVLYADPNNPETEGLFRSSALIKAAKCILFGKTSIGVRGGSGGRTPKGELWNMTEPTPGLIAGVSVLVIHRIGEDDSFTPKRNRSGVDWTAVFDFLYMLLTSSDTEDFTEDLFEFWSVMCFGQTPSSRTLTATETVTSSAPAKAAAPAVPVDPVFEAMKRRRAEPTEDPNAPLESSEAPAEQAISNMPRPPFGTSRPASPVLPSTIMPSVSSGMRPSITGPNSGAAPLAQATFDSVSAAALQRGLDRLSIGDKQGSISLSALTSLPSSAFSSPSTAITVPVTTPPIQKPHSLRRGETVLIERAPVTGSAPSVISVTAEAPPSFVSVAAPPPAAPMEARTTRSRGSKSQAPGAGSAAQAAAGRSDEAGKGRLGTTRRGAVARGS</sequence>
<evidence type="ECO:0000256" key="1">
    <source>
        <dbReference type="SAM" id="MobiDB-lite"/>
    </source>
</evidence>
<proteinExistence type="predicted"/>
<feature type="region of interest" description="Disordered" evidence="1">
    <location>
        <begin position="560"/>
        <end position="617"/>
    </location>
</feature>
<feature type="compositionally biased region" description="Low complexity" evidence="1">
    <location>
        <begin position="579"/>
        <end position="595"/>
    </location>
</feature>